<dbReference type="VEuPathDB" id="FungiDB:MUCCIDRAFT_110630"/>
<dbReference type="AlphaFoldDB" id="A0A168LNA5"/>
<dbReference type="EMBL" id="AMYB01000004">
    <property type="protein sequence ID" value="OAD03751.1"/>
    <property type="molecule type" value="Genomic_DNA"/>
</dbReference>
<comment type="caution">
    <text evidence="2">The sequence shown here is derived from an EMBL/GenBank/DDBJ whole genome shotgun (WGS) entry which is preliminary data.</text>
</comment>
<accession>A0A168LNA5</accession>
<evidence type="ECO:0000313" key="3">
    <source>
        <dbReference type="Proteomes" id="UP000077051"/>
    </source>
</evidence>
<evidence type="ECO:0000256" key="1">
    <source>
        <dbReference type="SAM" id="MobiDB-lite"/>
    </source>
</evidence>
<gene>
    <name evidence="2" type="ORF">MUCCIDRAFT_110630</name>
</gene>
<feature type="region of interest" description="Disordered" evidence="1">
    <location>
        <begin position="1"/>
        <end position="35"/>
    </location>
</feature>
<organism evidence="2 3">
    <name type="scientific">Mucor lusitanicus CBS 277.49</name>
    <dbReference type="NCBI Taxonomy" id="747725"/>
    <lineage>
        <taxon>Eukaryota</taxon>
        <taxon>Fungi</taxon>
        <taxon>Fungi incertae sedis</taxon>
        <taxon>Mucoromycota</taxon>
        <taxon>Mucoromycotina</taxon>
        <taxon>Mucoromycetes</taxon>
        <taxon>Mucorales</taxon>
        <taxon>Mucorineae</taxon>
        <taxon>Mucoraceae</taxon>
        <taxon>Mucor</taxon>
    </lineage>
</organism>
<protein>
    <submittedName>
        <fullName evidence="2">Uncharacterized protein</fullName>
    </submittedName>
</protein>
<sequence length="155" mass="17959">MSAANDNPEPQRASRRQRSRRQNENTPPLRRPRRARNLVDITDNLRFNETDHLFEKNVDYDPASPNYCRHVMQPMNMVCPDCNALLFSKELLRGKFSMCCAQGKVQLEPLPDPPQPLRALLTERNEESRHFRDEIRAYNNSFAFTSLGGTSGRKI</sequence>
<reference evidence="2 3" key="1">
    <citation type="submission" date="2015-06" db="EMBL/GenBank/DDBJ databases">
        <title>Expansion of signal transduction pathways in fungi by whole-genome duplication.</title>
        <authorList>
            <consortium name="DOE Joint Genome Institute"/>
            <person name="Corrochano L.M."/>
            <person name="Kuo A."/>
            <person name="Marcet-Houben M."/>
            <person name="Polaino S."/>
            <person name="Salamov A."/>
            <person name="Villalobos J.M."/>
            <person name="Alvarez M.I."/>
            <person name="Avalos J."/>
            <person name="Benito E.P."/>
            <person name="Benoit I."/>
            <person name="Burger G."/>
            <person name="Camino L.P."/>
            <person name="Canovas D."/>
            <person name="Cerda-Olmedo E."/>
            <person name="Cheng J.-F."/>
            <person name="Dominguez A."/>
            <person name="Elias M."/>
            <person name="Eslava A.P."/>
            <person name="Glaser F."/>
            <person name="Grimwood J."/>
            <person name="Gutierrez G."/>
            <person name="Heitman J."/>
            <person name="Henrissat B."/>
            <person name="Iturriaga E.A."/>
            <person name="Lang B.F."/>
            <person name="Lavin J.L."/>
            <person name="Lee S."/>
            <person name="Li W."/>
            <person name="Lindquist E."/>
            <person name="Lopez-Garcia S."/>
            <person name="Luque E.M."/>
            <person name="Marcos A.T."/>
            <person name="Martin J."/>
            <person name="Mccluskey K."/>
            <person name="Medina H.R."/>
            <person name="Miralles-Duran A."/>
            <person name="Miyazaki A."/>
            <person name="Munoz-Torres E."/>
            <person name="Oguiza J.A."/>
            <person name="Ohm R."/>
            <person name="Olmedo M."/>
            <person name="Orejas M."/>
            <person name="Ortiz-Castellanos L."/>
            <person name="Pisabarro A.G."/>
            <person name="Rodriguez-Romero J."/>
            <person name="Ruiz-Herrera J."/>
            <person name="Ruiz-Vazquez R."/>
            <person name="Sanz C."/>
            <person name="Schackwitz W."/>
            <person name="Schmutz J."/>
            <person name="Shahriari M."/>
            <person name="Shelest E."/>
            <person name="Silva-Franco F."/>
            <person name="Soanes D."/>
            <person name="Syed K."/>
            <person name="Tagua V.G."/>
            <person name="Talbot N.J."/>
            <person name="Thon M."/>
            <person name="De Vries R.P."/>
            <person name="Wiebenga A."/>
            <person name="Yadav J.S."/>
            <person name="Braun E.L."/>
            <person name="Baker S."/>
            <person name="Garre V."/>
            <person name="Horwitz B."/>
            <person name="Torres-Martinez S."/>
            <person name="Idnurm A."/>
            <person name="Herrera-Estrella A."/>
            <person name="Gabaldon T."/>
            <person name="Grigoriev I.V."/>
        </authorList>
    </citation>
    <scope>NUCLEOTIDE SEQUENCE [LARGE SCALE GENOMIC DNA]</scope>
    <source>
        <strain evidence="2 3">CBS 277.49</strain>
    </source>
</reference>
<proteinExistence type="predicted"/>
<keyword evidence="3" id="KW-1185">Reference proteome</keyword>
<dbReference type="Proteomes" id="UP000077051">
    <property type="component" value="Unassembled WGS sequence"/>
</dbReference>
<dbReference type="STRING" id="747725.A0A168LNA5"/>
<name>A0A168LNA5_MUCCL</name>
<dbReference type="OrthoDB" id="2289155at2759"/>
<evidence type="ECO:0000313" key="2">
    <source>
        <dbReference type="EMBL" id="OAD03751.1"/>
    </source>
</evidence>